<evidence type="ECO:0000313" key="3">
    <source>
        <dbReference type="Proteomes" id="UP000546200"/>
    </source>
</evidence>
<proteinExistence type="predicted"/>
<protein>
    <submittedName>
        <fullName evidence="2">Outer membrane protein OmpA-like peptidoglycan-associated protein</fullName>
    </submittedName>
</protein>
<dbReference type="Pfam" id="PF00691">
    <property type="entry name" value="OmpA"/>
    <property type="match status" value="1"/>
</dbReference>
<organism evidence="2 3">
    <name type="scientific">Sphingomonas aerophila</name>
    <dbReference type="NCBI Taxonomy" id="1344948"/>
    <lineage>
        <taxon>Bacteria</taxon>
        <taxon>Pseudomonadati</taxon>
        <taxon>Pseudomonadota</taxon>
        <taxon>Alphaproteobacteria</taxon>
        <taxon>Sphingomonadales</taxon>
        <taxon>Sphingomonadaceae</taxon>
        <taxon>Sphingomonas</taxon>
    </lineage>
</organism>
<dbReference type="InterPro" id="IPR006665">
    <property type="entry name" value="OmpA-like"/>
</dbReference>
<dbReference type="SUPFAM" id="SSF103088">
    <property type="entry name" value="OmpA-like"/>
    <property type="match status" value="1"/>
</dbReference>
<evidence type="ECO:0000313" key="2">
    <source>
        <dbReference type="EMBL" id="MBB5716827.1"/>
    </source>
</evidence>
<dbReference type="InterPro" id="IPR036737">
    <property type="entry name" value="OmpA-like_sf"/>
</dbReference>
<dbReference type="AlphaFoldDB" id="A0A7W9EXH7"/>
<dbReference type="EMBL" id="JACIJK010000015">
    <property type="protein sequence ID" value="MBB5716827.1"/>
    <property type="molecule type" value="Genomic_DNA"/>
</dbReference>
<evidence type="ECO:0000259" key="1">
    <source>
        <dbReference type="Pfam" id="PF00691"/>
    </source>
</evidence>
<dbReference type="Gene3D" id="3.30.1330.60">
    <property type="entry name" value="OmpA-like domain"/>
    <property type="match status" value="1"/>
</dbReference>
<name>A0A7W9EXH7_9SPHN</name>
<reference evidence="2 3" key="1">
    <citation type="submission" date="2020-08" db="EMBL/GenBank/DDBJ databases">
        <title>Genomic Encyclopedia of Type Strains, Phase IV (KMG-IV): sequencing the most valuable type-strain genomes for metagenomic binning, comparative biology and taxonomic classification.</title>
        <authorList>
            <person name="Goeker M."/>
        </authorList>
    </citation>
    <scope>NUCLEOTIDE SEQUENCE [LARGE SCALE GENOMIC DNA]</scope>
    <source>
        <strain evidence="2 3">DSM 100044</strain>
    </source>
</reference>
<keyword evidence="3" id="KW-1185">Reference proteome</keyword>
<gene>
    <name evidence="2" type="ORF">FHS94_003699</name>
</gene>
<accession>A0A7W9EXH7</accession>
<dbReference type="Proteomes" id="UP000546200">
    <property type="component" value="Unassembled WGS sequence"/>
</dbReference>
<feature type="domain" description="OmpA-like" evidence="1">
    <location>
        <begin position="68"/>
        <end position="154"/>
    </location>
</feature>
<sequence>MIRTAILGLLTGAFGFLVVYTAIDMVRLFAGRRALDILEIPSDRVYVLASQPVQTSIRSPAQSGFSIFFGRGSSSLGREASELVGQIGVALKECNRTARSVIVGSASAEPFADRSDEKNIALAHERAELVKALIVQSGPSPDTLTVKRWSSFGQLTRSISPSRIANHIGRANMARRVDVFPEQGHECVPHWANGTINSP</sequence>
<comment type="caution">
    <text evidence="2">The sequence shown here is derived from an EMBL/GenBank/DDBJ whole genome shotgun (WGS) entry which is preliminary data.</text>
</comment>